<proteinExistence type="predicted"/>
<reference evidence="1" key="1">
    <citation type="journal article" date="2018" name="Aquaculture">
        <title>Complete genome sequence of a white spot syndrome virus associated with a disease incursion in Australia.</title>
        <authorList>
            <person name="Oakey J."/>
            <person name="Smith C.S."/>
        </authorList>
    </citation>
    <scope>NUCLEOTIDE SEQUENCE [LARGE SCALE GENOMIC DNA]</scope>
    <source>
        <strain evidence="1">WSSV-AU</strain>
    </source>
</reference>
<evidence type="ECO:0000313" key="1">
    <source>
        <dbReference type="EMBL" id="ATU83966.1"/>
    </source>
</evidence>
<protein>
    <submittedName>
        <fullName evidence="1">ORF92</fullName>
    </submittedName>
</protein>
<name>A0A2D3I6D8_9VIRU</name>
<dbReference type="EMBL" id="MF768985">
    <property type="protein sequence ID" value="ATU83966.1"/>
    <property type="molecule type" value="Genomic_DNA"/>
</dbReference>
<sequence>MYKHELPLHTPDLCREFFIPFHILCCKGHVMLMSYHFISHISPKRSIRNSGRAFFFNGRSHVSCHFFNKIT</sequence>
<dbReference type="Proteomes" id="UP000267516">
    <property type="component" value="Segment"/>
</dbReference>
<organism evidence="1">
    <name type="scientific">White spot syndrome virus</name>
    <dbReference type="NCBI Taxonomy" id="342409"/>
    <lineage>
        <taxon>Viruses</taxon>
        <taxon>Viruses incertae sedis</taxon>
        <taxon>Naldaviricetes</taxon>
        <taxon>Nimaviridae</taxon>
        <taxon>Whispovirus</taxon>
    </lineage>
</organism>
<accession>A0A2D3I6D8</accession>